<evidence type="ECO:0000313" key="2">
    <source>
        <dbReference type="EMBL" id="MBH0231393.1"/>
    </source>
</evidence>
<sequence length="266" mass="29699">MKKKLTPSFERLMTMKELGAFYGVPAITGAQLSEQITDALGNGTPFSVIRAGDIMAKTLSHKRYQAPYEVSRKKMAYAGLPGEITPHLQREIHEAMDTADVVGVIHFKNHAATNLLRDVSKHYGIQFKTLTSALGMRELYFQNKLFELFTGRSIMLVGRQAGKAAKVIEGKYQLSVVGTENLENYAQLKGVEAKLAASTHSYDAVLVAAGVPARLLCPRIARQRNIVALDIGHVMDEVIHPGVIGDFKVRNKVFKNWEREKYRKRK</sequence>
<organism evidence="2 3">
    <name type="scientific">Halobacillus yeomjeoni</name>
    <dbReference type="NCBI Taxonomy" id="311194"/>
    <lineage>
        <taxon>Bacteria</taxon>
        <taxon>Bacillati</taxon>
        <taxon>Bacillota</taxon>
        <taxon>Bacilli</taxon>
        <taxon>Bacillales</taxon>
        <taxon>Bacillaceae</taxon>
        <taxon>Halobacillus</taxon>
    </lineage>
</organism>
<accession>A0A931HXM8</accession>
<dbReference type="RefSeq" id="WP_197318018.1">
    <property type="nucleotide sequence ID" value="NZ_JADZSC010000003.1"/>
</dbReference>
<reference evidence="2 3" key="1">
    <citation type="journal article" date="2005" name="Int. J. Syst. Evol. Microbiol.">
        <title>Halobacillus yeomjeoni sp. nov., isolated from a marine solar saltern in Korea.</title>
        <authorList>
            <person name="Yoon J.H."/>
            <person name="Kang S.J."/>
            <person name="Lee C.H."/>
            <person name="Oh H.W."/>
            <person name="Oh T.K."/>
        </authorList>
    </citation>
    <scope>NUCLEOTIDE SEQUENCE [LARGE SCALE GENOMIC DNA]</scope>
    <source>
        <strain evidence="2 3">KCTC 3957</strain>
    </source>
</reference>
<dbReference type="EMBL" id="JADZSC010000003">
    <property type="protein sequence ID" value="MBH0231393.1"/>
    <property type="molecule type" value="Genomic_DNA"/>
</dbReference>
<name>A0A931HXM8_9BACI</name>
<keyword evidence="3" id="KW-1185">Reference proteome</keyword>
<dbReference type="Proteomes" id="UP000614490">
    <property type="component" value="Unassembled WGS sequence"/>
</dbReference>
<proteinExistence type="predicted"/>
<feature type="domain" description="GT-D fold-like" evidence="1">
    <location>
        <begin position="30"/>
        <end position="237"/>
    </location>
</feature>
<dbReference type="AlphaFoldDB" id="A0A931HXM8"/>
<dbReference type="Pfam" id="PF22882">
    <property type="entry name" value="GT-D-like"/>
    <property type="match status" value="1"/>
</dbReference>
<evidence type="ECO:0000259" key="1">
    <source>
        <dbReference type="Pfam" id="PF22882"/>
    </source>
</evidence>
<protein>
    <recommendedName>
        <fullName evidence="1">GT-D fold-like domain-containing protein</fullName>
    </recommendedName>
</protein>
<dbReference type="NCBIfam" id="NF040628">
    <property type="entry name" value="GT-D_rel"/>
    <property type="match status" value="1"/>
</dbReference>
<dbReference type="InterPro" id="IPR055171">
    <property type="entry name" value="GT-D-like"/>
</dbReference>
<dbReference type="InterPro" id="IPR049785">
    <property type="entry name" value="GT-D-like_firm"/>
</dbReference>
<comment type="caution">
    <text evidence="2">The sequence shown here is derived from an EMBL/GenBank/DDBJ whole genome shotgun (WGS) entry which is preliminary data.</text>
</comment>
<gene>
    <name evidence="2" type="ORF">H0267_14290</name>
</gene>
<evidence type="ECO:0000313" key="3">
    <source>
        <dbReference type="Proteomes" id="UP000614490"/>
    </source>
</evidence>